<reference evidence="1 2" key="1">
    <citation type="journal article" date="2010" name="Proc. Natl. Acad. Sci. U.S.A.">
        <title>A Nitrospira metagenome illuminates the physiology and evolution of globally important nitrite-oxidizing bacteria.</title>
        <authorList>
            <person name="Lucker S."/>
            <person name="Wagner M."/>
            <person name="Maixner F."/>
            <person name="Pelletier E."/>
            <person name="Koch H."/>
            <person name="Vacherie B."/>
            <person name="Rattei T."/>
            <person name="Sinninghe Damste J."/>
            <person name="Spieck E."/>
            <person name="Le Paslier D."/>
            <person name="Daims H."/>
        </authorList>
    </citation>
    <scope>NUCLEOTIDE SEQUENCE [LARGE SCALE GENOMIC DNA]</scope>
</reference>
<keyword evidence="2" id="KW-1185">Reference proteome</keyword>
<protein>
    <submittedName>
        <fullName evidence="1">Uncharacterized protein</fullName>
    </submittedName>
</protein>
<dbReference type="Proteomes" id="UP000001660">
    <property type="component" value="Chromosome"/>
</dbReference>
<dbReference type="HOGENOM" id="CLU_1486490_0_0_0"/>
<accession>D8PDJ1</accession>
<gene>
    <name evidence="1" type="ORF">NIDE1565</name>
</gene>
<evidence type="ECO:0000313" key="2">
    <source>
        <dbReference type="Proteomes" id="UP000001660"/>
    </source>
</evidence>
<dbReference type="STRING" id="330214.NIDE1565"/>
<proteinExistence type="predicted"/>
<sequence length="181" mass="20213">MMFWGVVIAAIVAAFATGYPSWENYIVQEAAKRQLRAYIDVRPQGMSAIEEGLVPRVHDSFHNIGRTPAYDNGSFSRILVREYPLTRTLVNDECRYVAPDPKAGKWFIGTPKRPGIARESPLTAAEVGAIKGGNSAIYFHGRVCYRDIFNEPHRTDFCLYWKWDAGRISPSLSCPQGNSAG</sequence>
<name>D8PDJ1_9BACT</name>
<dbReference type="EMBL" id="FP929003">
    <property type="protein sequence ID" value="CBK41300.1"/>
    <property type="molecule type" value="Genomic_DNA"/>
</dbReference>
<dbReference type="AlphaFoldDB" id="D8PDJ1"/>
<dbReference type="KEGG" id="nde:NIDE1565"/>
<organism evidence="1 2">
    <name type="scientific">Nitrospira defluvii</name>
    <dbReference type="NCBI Taxonomy" id="330214"/>
    <lineage>
        <taxon>Bacteria</taxon>
        <taxon>Pseudomonadati</taxon>
        <taxon>Nitrospirota</taxon>
        <taxon>Nitrospiria</taxon>
        <taxon>Nitrospirales</taxon>
        <taxon>Nitrospiraceae</taxon>
        <taxon>Nitrospira</taxon>
    </lineage>
</organism>
<evidence type="ECO:0000313" key="1">
    <source>
        <dbReference type="EMBL" id="CBK41300.1"/>
    </source>
</evidence>